<keyword evidence="2" id="KW-1185">Reference proteome</keyword>
<accession>A0A2Z6RH14</accession>
<sequence length="69" mass="7646">MAYCVSFLVEEGSTSAVYEIVYHGPQSVYRSGGTIQFCIMSDVQIEFMDTDTCNVPELRNDLVENAGLT</sequence>
<comment type="caution">
    <text evidence="1">The sequence shown here is derived from an EMBL/GenBank/DDBJ whole genome shotgun (WGS) entry which is preliminary data.</text>
</comment>
<protein>
    <submittedName>
        <fullName evidence="1">Uncharacterized protein</fullName>
    </submittedName>
</protein>
<dbReference type="AlphaFoldDB" id="A0A2Z6RH14"/>
<name>A0A2Z6RH14_9GLOM</name>
<gene>
    <name evidence="1" type="ORF">RclHR1_04420008</name>
</gene>
<dbReference type="Proteomes" id="UP000247702">
    <property type="component" value="Unassembled WGS sequence"/>
</dbReference>
<organism evidence="1 2">
    <name type="scientific">Rhizophagus clarus</name>
    <dbReference type="NCBI Taxonomy" id="94130"/>
    <lineage>
        <taxon>Eukaryota</taxon>
        <taxon>Fungi</taxon>
        <taxon>Fungi incertae sedis</taxon>
        <taxon>Mucoromycota</taxon>
        <taxon>Glomeromycotina</taxon>
        <taxon>Glomeromycetes</taxon>
        <taxon>Glomerales</taxon>
        <taxon>Glomeraceae</taxon>
        <taxon>Rhizophagus</taxon>
    </lineage>
</organism>
<evidence type="ECO:0000313" key="1">
    <source>
        <dbReference type="EMBL" id="GBC02038.1"/>
    </source>
</evidence>
<proteinExistence type="predicted"/>
<dbReference type="EMBL" id="BEXD01003802">
    <property type="protein sequence ID" value="GBC02038.1"/>
    <property type="molecule type" value="Genomic_DNA"/>
</dbReference>
<evidence type="ECO:0000313" key="2">
    <source>
        <dbReference type="Proteomes" id="UP000247702"/>
    </source>
</evidence>
<reference evidence="1 2" key="1">
    <citation type="submission" date="2017-11" db="EMBL/GenBank/DDBJ databases">
        <title>The genome of Rhizophagus clarus HR1 reveals common genetic basis of auxotrophy among arbuscular mycorrhizal fungi.</title>
        <authorList>
            <person name="Kobayashi Y."/>
        </authorList>
    </citation>
    <scope>NUCLEOTIDE SEQUENCE [LARGE SCALE GENOMIC DNA]</scope>
    <source>
        <strain evidence="1 2">HR1</strain>
    </source>
</reference>